<sequence>MPIAEQVREPQVLRSVVKGALNKQIAFDLNISEVTVKLHRSSMMRKMNAHSAAHLFEAWQSLPAEIRLAEERAIAPCLRLPQKERSGWTSRRCLLVAWFMLEPVGLLVVVAAICIWLGWEAGLVSFGMATLLWISILILRAPLTLYDSIRIAVFLCAAGAIWLLVLLFRQVSLSDVLDQDSQRLVSDIP</sequence>
<accession>A0A5B8LSK1</accession>
<dbReference type="InterPro" id="IPR016032">
    <property type="entry name" value="Sig_transdc_resp-reg_C-effctor"/>
</dbReference>
<evidence type="ECO:0000313" key="6">
    <source>
        <dbReference type="EMBL" id="QDZ10725.1"/>
    </source>
</evidence>
<dbReference type="Gene3D" id="1.10.10.10">
    <property type="entry name" value="Winged helix-like DNA-binding domain superfamily/Winged helix DNA-binding domain"/>
    <property type="match status" value="1"/>
</dbReference>
<evidence type="ECO:0000259" key="5">
    <source>
        <dbReference type="PROSITE" id="PS50043"/>
    </source>
</evidence>
<evidence type="ECO:0000256" key="3">
    <source>
        <dbReference type="ARBA" id="ARBA00023163"/>
    </source>
</evidence>
<proteinExistence type="predicted"/>
<dbReference type="OrthoDB" id="9782655at2"/>
<dbReference type="GO" id="GO:0003677">
    <property type="term" value="F:DNA binding"/>
    <property type="evidence" value="ECO:0007669"/>
    <property type="project" value="UniProtKB-KW"/>
</dbReference>
<feature type="transmembrane region" description="Helical" evidence="4">
    <location>
        <begin position="149"/>
        <end position="168"/>
    </location>
</feature>
<dbReference type="Pfam" id="PF00196">
    <property type="entry name" value="GerE"/>
    <property type="match status" value="1"/>
</dbReference>
<keyword evidence="3" id="KW-0804">Transcription</keyword>
<dbReference type="InterPro" id="IPR036388">
    <property type="entry name" value="WH-like_DNA-bd_sf"/>
</dbReference>
<feature type="transmembrane region" description="Helical" evidence="4">
    <location>
        <begin position="93"/>
        <end position="118"/>
    </location>
</feature>
<keyword evidence="4" id="KW-0472">Membrane</keyword>
<dbReference type="SMART" id="SM00421">
    <property type="entry name" value="HTH_LUXR"/>
    <property type="match status" value="1"/>
</dbReference>
<name>A0A5B8LSK1_9HYPH</name>
<dbReference type="CDD" id="cd06170">
    <property type="entry name" value="LuxR_C_like"/>
    <property type="match status" value="1"/>
</dbReference>
<dbReference type="Proteomes" id="UP000315364">
    <property type="component" value="Chromosome"/>
</dbReference>
<dbReference type="SUPFAM" id="SSF46894">
    <property type="entry name" value="C-terminal effector domain of the bipartite response regulators"/>
    <property type="match status" value="1"/>
</dbReference>
<keyword evidence="4" id="KW-0812">Transmembrane</keyword>
<dbReference type="PRINTS" id="PR00038">
    <property type="entry name" value="HTHLUXR"/>
</dbReference>
<keyword evidence="1" id="KW-0805">Transcription regulation</keyword>
<feature type="transmembrane region" description="Helical" evidence="4">
    <location>
        <begin position="124"/>
        <end position="142"/>
    </location>
</feature>
<dbReference type="PANTHER" id="PTHR44688">
    <property type="entry name" value="DNA-BINDING TRANSCRIPTIONAL ACTIVATOR DEVR_DOSR"/>
    <property type="match status" value="1"/>
</dbReference>
<dbReference type="PROSITE" id="PS50043">
    <property type="entry name" value="HTH_LUXR_2"/>
    <property type="match status" value="1"/>
</dbReference>
<keyword evidence="2" id="KW-0238">DNA-binding</keyword>
<organism evidence="6 7">
    <name type="scientific">Devosia ginsengisoli</name>
    <dbReference type="NCBI Taxonomy" id="400770"/>
    <lineage>
        <taxon>Bacteria</taxon>
        <taxon>Pseudomonadati</taxon>
        <taxon>Pseudomonadota</taxon>
        <taxon>Alphaproteobacteria</taxon>
        <taxon>Hyphomicrobiales</taxon>
        <taxon>Devosiaceae</taxon>
        <taxon>Devosia</taxon>
    </lineage>
</organism>
<dbReference type="InterPro" id="IPR000792">
    <property type="entry name" value="Tscrpt_reg_LuxR_C"/>
</dbReference>
<reference evidence="6 7" key="1">
    <citation type="submission" date="2019-07" db="EMBL/GenBank/DDBJ databases">
        <title>Full genome sequence of Devosia sp. Gsoil 520.</title>
        <authorList>
            <person name="Im W.-T."/>
        </authorList>
    </citation>
    <scope>NUCLEOTIDE SEQUENCE [LARGE SCALE GENOMIC DNA]</scope>
    <source>
        <strain evidence="6 7">Gsoil 520</strain>
    </source>
</reference>
<dbReference type="PANTHER" id="PTHR44688:SF16">
    <property type="entry name" value="DNA-BINDING TRANSCRIPTIONAL ACTIVATOR DEVR_DOSR"/>
    <property type="match status" value="1"/>
</dbReference>
<evidence type="ECO:0000313" key="7">
    <source>
        <dbReference type="Proteomes" id="UP000315364"/>
    </source>
</evidence>
<dbReference type="KEGG" id="dea:FPZ08_08145"/>
<dbReference type="AlphaFoldDB" id="A0A5B8LSK1"/>
<dbReference type="GO" id="GO:0006355">
    <property type="term" value="P:regulation of DNA-templated transcription"/>
    <property type="evidence" value="ECO:0007669"/>
    <property type="project" value="InterPro"/>
</dbReference>
<keyword evidence="4" id="KW-1133">Transmembrane helix</keyword>
<keyword evidence="7" id="KW-1185">Reference proteome</keyword>
<evidence type="ECO:0000256" key="2">
    <source>
        <dbReference type="ARBA" id="ARBA00023125"/>
    </source>
</evidence>
<evidence type="ECO:0000256" key="4">
    <source>
        <dbReference type="SAM" id="Phobius"/>
    </source>
</evidence>
<protein>
    <recommendedName>
        <fullName evidence="5">HTH luxR-type domain-containing protein</fullName>
    </recommendedName>
</protein>
<evidence type="ECO:0000256" key="1">
    <source>
        <dbReference type="ARBA" id="ARBA00023015"/>
    </source>
</evidence>
<gene>
    <name evidence="6" type="ORF">FPZ08_08145</name>
</gene>
<dbReference type="PROSITE" id="PS00622">
    <property type="entry name" value="HTH_LUXR_1"/>
    <property type="match status" value="1"/>
</dbReference>
<feature type="domain" description="HTH luxR-type" evidence="5">
    <location>
        <begin position="1"/>
        <end position="62"/>
    </location>
</feature>
<dbReference type="EMBL" id="CP042304">
    <property type="protein sequence ID" value="QDZ10725.1"/>
    <property type="molecule type" value="Genomic_DNA"/>
</dbReference>